<organism evidence="1 2">
    <name type="scientific">Caballeronia glathei</name>
    <dbReference type="NCBI Taxonomy" id="60547"/>
    <lineage>
        <taxon>Bacteria</taxon>
        <taxon>Pseudomonadati</taxon>
        <taxon>Pseudomonadota</taxon>
        <taxon>Betaproteobacteria</taxon>
        <taxon>Burkholderiales</taxon>
        <taxon>Burkholderiaceae</taxon>
        <taxon>Caballeronia</taxon>
    </lineage>
</organism>
<dbReference type="AlphaFoldDB" id="A0A069PD42"/>
<dbReference type="RefSeq" id="WP_035933891.1">
    <property type="nucleotide sequence ID" value="NZ_CADFFX010000054.1"/>
</dbReference>
<accession>A0A069PD42</accession>
<protein>
    <submittedName>
        <fullName evidence="1">Uncharacterized protein</fullName>
    </submittedName>
</protein>
<reference evidence="1 2" key="1">
    <citation type="submission" date="2014-03" db="EMBL/GenBank/DDBJ databases">
        <title>Draft Genome Sequences of Four Burkholderia Strains.</title>
        <authorList>
            <person name="Liu X.Y."/>
            <person name="Li C.X."/>
            <person name="Xu J.H."/>
        </authorList>
    </citation>
    <scope>NUCLEOTIDE SEQUENCE [LARGE SCALE GENOMIC DNA]</scope>
    <source>
        <strain evidence="1 2">DSM 50014</strain>
    </source>
</reference>
<dbReference type="STRING" id="60547.GCA_000751215_03559"/>
<sequence length="208" mass="23449">MIFIIVALFHPNINAATLIEFDEPYLIVEEAGVKYNGYYSLSLPAVDGVRASASCRFFFKSENRSASGARFKINTFFTADSYKHRRILEDLPGELLIDGDSWTIQMEEVPGGCLTAAGGGFQKDDAIPNIIQKRTPIVGILIAKKKTHFYDVKNIKFVKRRGFLIPGDVIIALNKKDDFYFVRFLNDQSDELSTGWVKMSDTMSPFLE</sequence>
<evidence type="ECO:0000313" key="1">
    <source>
        <dbReference type="EMBL" id="KDR38535.1"/>
    </source>
</evidence>
<gene>
    <name evidence="1" type="ORF">BG61_39510</name>
</gene>
<keyword evidence="2" id="KW-1185">Reference proteome</keyword>
<proteinExistence type="predicted"/>
<dbReference type="EMBL" id="JFHC01000086">
    <property type="protein sequence ID" value="KDR38535.1"/>
    <property type="molecule type" value="Genomic_DNA"/>
</dbReference>
<name>A0A069PD42_9BURK</name>
<dbReference type="Proteomes" id="UP000027466">
    <property type="component" value="Unassembled WGS sequence"/>
</dbReference>
<evidence type="ECO:0000313" key="2">
    <source>
        <dbReference type="Proteomes" id="UP000027466"/>
    </source>
</evidence>
<comment type="caution">
    <text evidence="1">The sequence shown here is derived from an EMBL/GenBank/DDBJ whole genome shotgun (WGS) entry which is preliminary data.</text>
</comment>